<organism evidence="2 3">
    <name type="scientific">Paenibacillus tianjinensis</name>
    <dbReference type="NCBI Taxonomy" id="2810347"/>
    <lineage>
        <taxon>Bacteria</taxon>
        <taxon>Bacillati</taxon>
        <taxon>Bacillota</taxon>
        <taxon>Bacilli</taxon>
        <taxon>Bacillales</taxon>
        <taxon>Paenibacillaceae</taxon>
        <taxon>Paenibacillus</taxon>
    </lineage>
</organism>
<sequence length="111" mass="12632">MMSFKILITLLSIIMIMVLLAACGDGLKKGKDYRLAMLYQISSEYEDMRDYVSLVGNEDAIQKLRENRRSFYLPDYSDGKNKVTLLEKKDEVCKVQLYDGSVGYVVCAGLK</sequence>
<keyword evidence="1" id="KW-1133">Transmembrane helix</keyword>
<evidence type="ECO:0000256" key="1">
    <source>
        <dbReference type="SAM" id="Phobius"/>
    </source>
</evidence>
<evidence type="ECO:0000313" key="3">
    <source>
        <dbReference type="Proteomes" id="UP000663452"/>
    </source>
</evidence>
<feature type="transmembrane region" description="Helical" evidence="1">
    <location>
        <begin position="6"/>
        <end position="27"/>
    </location>
</feature>
<proteinExistence type="predicted"/>
<protein>
    <recommendedName>
        <fullName evidence="4">Lipoprotein</fullName>
    </recommendedName>
</protein>
<evidence type="ECO:0008006" key="4">
    <source>
        <dbReference type="Google" id="ProtNLM"/>
    </source>
</evidence>
<dbReference type="Proteomes" id="UP000663452">
    <property type="component" value="Chromosome"/>
</dbReference>
<reference evidence="2 3" key="1">
    <citation type="submission" date="2021-02" db="EMBL/GenBank/DDBJ databases">
        <title>Paenibacillus tianjinensis sp. nov.</title>
        <authorList>
            <person name="Liu H."/>
        </authorList>
    </citation>
    <scope>NUCLEOTIDE SEQUENCE [LARGE SCALE GENOMIC DNA]</scope>
    <source>
        <strain evidence="2 3">TB2019</strain>
    </source>
</reference>
<dbReference type="RefSeq" id="WP_206100927.1">
    <property type="nucleotide sequence ID" value="NZ_CP070969.1"/>
</dbReference>
<name>A0ABX7L9A2_9BACL</name>
<keyword evidence="3" id="KW-1185">Reference proteome</keyword>
<dbReference type="PROSITE" id="PS51257">
    <property type="entry name" value="PROKAR_LIPOPROTEIN"/>
    <property type="match status" value="1"/>
</dbReference>
<keyword evidence="1" id="KW-0812">Transmembrane</keyword>
<gene>
    <name evidence="2" type="ORF">JRJ22_18655</name>
</gene>
<keyword evidence="1" id="KW-0472">Membrane</keyword>
<accession>A0ABX7L9A2</accession>
<evidence type="ECO:0000313" key="2">
    <source>
        <dbReference type="EMBL" id="QSF43289.1"/>
    </source>
</evidence>
<dbReference type="EMBL" id="CP070969">
    <property type="protein sequence ID" value="QSF43289.1"/>
    <property type="molecule type" value="Genomic_DNA"/>
</dbReference>